<evidence type="ECO:0000313" key="2">
    <source>
        <dbReference type="EMBL" id="THZ81396.1"/>
    </source>
</evidence>
<evidence type="ECO:0000256" key="1">
    <source>
        <dbReference type="SAM" id="MobiDB-lite"/>
    </source>
</evidence>
<evidence type="ECO:0000313" key="3">
    <source>
        <dbReference type="Proteomes" id="UP000310039"/>
    </source>
</evidence>
<sequence length="308" mass="34648">MLSMFKEPHLSAEDARRLARYDDGKPWTLVLRPCNNFFGSALVTVHASACDLIKKVLRFCLGVSQSYYDAAIDAMHRFFYDGAGDPAVFLIRLQLEIAEGIRRLPNNYYIWRAYSPDRHGQLQLTFARFEESNVNEHAANNEWAEFYISEAHVPFFRYCNGIPLDLMSDAECRSHIILERRQLLGPAITAHGTVDDLLRGFYRVSNNTMPAWLSLPAPSDAGSQDTGRLLSPAPSDAGSQNTGRIFVLYSRKTSGALRQSPRTRQPGSGQLRVIGPTTEAFSASLCLSPLRQPSRVIRYRESITTQEK</sequence>
<comment type="caution">
    <text evidence="2">The sequence shown here is derived from an EMBL/GenBank/DDBJ whole genome shotgun (WGS) entry which is preliminary data.</text>
</comment>
<dbReference type="AlphaFoldDB" id="A0A4V4L0J1"/>
<proteinExistence type="predicted"/>
<gene>
    <name evidence="2" type="ORF">D6C84_06655</name>
</gene>
<reference evidence="2 3" key="1">
    <citation type="submission" date="2018-10" db="EMBL/GenBank/DDBJ databases">
        <title>Fifty Aureobasidium pullulans genomes reveal a recombining polyextremotolerant generalist.</title>
        <authorList>
            <person name="Gostincar C."/>
            <person name="Turk M."/>
            <person name="Zajc J."/>
            <person name="Gunde-Cimerman N."/>
        </authorList>
    </citation>
    <scope>NUCLEOTIDE SEQUENCE [LARGE SCALE GENOMIC DNA]</scope>
    <source>
        <strain evidence="2 3">EXF-3403</strain>
    </source>
</reference>
<organism evidence="2 3">
    <name type="scientific">Aureobasidium pullulans</name>
    <name type="common">Black yeast</name>
    <name type="synonym">Pullularia pullulans</name>
    <dbReference type="NCBI Taxonomy" id="5580"/>
    <lineage>
        <taxon>Eukaryota</taxon>
        <taxon>Fungi</taxon>
        <taxon>Dikarya</taxon>
        <taxon>Ascomycota</taxon>
        <taxon>Pezizomycotina</taxon>
        <taxon>Dothideomycetes</taxon>
        <taxon>Dothideomycetidae</taxon>
        <taxon>Dothideales</taxon>
        <taxon>Saccotheciaceae</taxon>
        <taxon>Aureobasidium</taxon>
    </lineage>
</organism>
<feature type="region of interest" description="Disordered" evidence="1">
    <location>
        <begin position="217"/>
        <end position="239"/>
    </location>
</feature>
<protein>
    <submittedName>
        <fullName evidence="2">Uncharacterized protein</fullName>
    </submittedName>
</protein>
<dbReference type="Proteomes" id="UP000310039">
    <property type="component" value="Unassembled WGS sequence"/>
</dbReference>
<dbReference type="EMBL" id="QZBT01000102">
    <property type="protein sequence ID" value="THZ81396.1"/>
    <property type="molecule type" value="Genomic_DNA"/>
</dbReference>
<name>A0A4V4L0J1_AURPU</name>
<accession>A0A4V4L0J1</accession>